<reference evidence="3" key="2">
    <citation type="submission" date="2025-08" db="UniProtKB">
        <authorList>
            <consortium name="RefSeq"/>
        </authorList>
    </citation>
    <scope>IDENTIFICATION</scope>
    <source>
        <tissue evidence="3">Leaf</tissue>
    </source>
</reference>
<keyword evidence="2" id="KW-1185">Reference proteome</keyword>
<keyword evidence="1" id="KW-0812">Transmembrane</keyword>
<evidence type="ECO:0008006" key="4">
    <source>
        <dbReference type="Google" id="ProtNLM"/>
    </source>
</evidence>
<sequence>MANYLVSQDDESISLDDLLYFHDKFLSSLKVESTQPLREMLLFMKYLEIQEEQRIDSCLNLFEDMSQRVVKGFLGISNLLQESIKEVSWIREEFEATLPPMMHDIEELSIGEFVPTRSSLSECIDDGDENLFAPFCLEVLKSIQIEEKSECANQKYFKVNEGSYVEISCALYDVSEVVCETLVPTPFPHSPFRKRKLNIYPSFPISFPVLSKLPPLEDSFSSIDPNDSPYSKEHEEGSISFTFPFVFSYSWHPTPHRHRVAYYFVLASHLTLAYLLHFDMFAIVYDKLLRSLSGYLLEVRSVKLMT</sequence>
<keyword evidence="1" id="KW-1133">Transmembrane helix</keyword>
<dbReference type="Proteomes" id="UP000813463">
    <property type="component" value="Chromosome 4"/>
</dbReference>
<evidence type="ECO:0000313" key="2">
    <source>
        <dbReference type="Proteomes" id="UP000813463"/>
    </source>
</evidence>
<evidence type="ECO:0000256" key="1">
    <source>
        <dbReference type="SAM" id="Phobius"/>
    </source>
</evidence>
<name>A0ABM3QJD0_SPIOL</name>
<feature type="transmembrane region" description="Helical" evidence="1">
    <location>
        <begin position="260"/>
        <end position="285"/>
    </location>
</feature>
<reference evidence="2" key="1">
    <citation type="journal article" date="2021" name="Nat. Commun.">
        <title>Genomic analyses provide insights into spinach domestication and the genetic basis of agronomic traits.</title>
        <authorList>
            <person name="Cai X."/>
            <person name="Sun X."/>
            <person name="Xu C."/>
            <person name="Sun H."/>
            <person name="Wang X."/>
            <person name="Ge C."/>
            <person name="Zhang Z."/>
            <person name="Wang Q."/>
            <person name="Fei Z."/>
            <person name="Jiao C."/>
            <person name="Wang Q."/>
        </authorList>
    </citation>
    <scope>NUCLEOTIDE SEQUENCE [LARGE SCALE GENOMIC DNA]</scope>
    <source>
        <strain evidence="2">cv. Varoflay</strain>
    </source>
</reference>
<organism evidence="2 3">
    <name type="scientific">Spinacia oleracea</name>
    <name type="common">Spinach</name>
    <dbReference type="NCBI Taxonomy" id="3562"/>
    <lineage>
        <taxon>Eukaryota</taxon>
        <taxon>Viridiplantae</taxon>
        <taxon>Streptophyta</taxon>
        <taxon>Embryophyta</taxon>
        <taxon>Tracheophyta</taxon>
        <taxon>Spermatophyta</taxon>
        <taxon>Magnoliopsida</taxon>
        <taxon>eudicotyledons</taxon>
        <taxon>Gunneridae</taxon>
        <taxon>Pentapetalae</taxon>
        <taxon>Caryophyllales</taxon>
        <taxon>Chenopodiaceae</taxon>
        <taxon>Chenopodioideae</taxon>
        <taxon>Anserineae</taxon>
        <taxon>Spinacia</taxon>
    </lineage>
</organism>
<dbReference type="GeneID" id="130459862"/>
<proteinExistence type="predicted"/>
<protein>
    <recommendedName>
        <fullName evidence="4">Gamma-tubulin complex component</fullName>
    </recommendedName>
</protein>
<dbReference type="RefSeq" id="XP_056683461.1">
    <property type="nucleotide sequence ID" value="XM_056827483.1"/>
</dbReference>
<evidence type="ECO:0000313" key="3">
    <source>
        <dbReference type="RefSeq" id="XP_056683461.1"/>
    </source>
</evidence>
<keyword evidence="1" id="KW-0472">Membrane</keyword>
<accession>A0ABM3QJD0</accession>
<gene>
    <name evidence="3" type="primary">LOC130459862</name>
</gene>